<evidence type="ECO:0000313" key="2">
    <source>
        <dbReference type="Proteomes" id="UP001152888"/>
    </source>
</evidence>
<comment type="caution">
    <text evidence="1">The sequence shown here is derived from an EMBL/GenBank/DDBJ whole genome shotgun (WGS) entry which is preliminary data.</text>
</comment>
<dbReference type="Proteomes" id="UP001152888">
    <property type="component" value="Unassembled WGS sequence"/>
</dbReference>
<dbReference type="OrthoDB" id="70161at2759"/>
<proteinExistence type="predicted"/>
<name>A0A9P0PJ36_ACAOB</name>
<evidence type="ECO:0000313" key="1">
    <source>
        <dbReference type="EMBL" id="CAH1985805.1"/>
    </source>
</evidence>
<accession>A0A9P0PJ36</accession>
<keyword evidence="2" id="KW-1185">Reference proteome</keyword>
<sequence length="68" mass="7840">MLYHVGALVDAQFQPNFQQVCDSKTSNLAIPRSEFKRYIIISNTMEVDRPSLIMAMKQILHIPMCSRL</sequence>
<organism evidence="1 2">
    <name type="scientific">Acanthoscelides obtectus</name>
    <name type="common">Bean weevil</name>
    <name type="synonym">Bruchus obtectus</name>
    <dbReference type="NCBI Taxonomy" id="200917"/>
    <lineage>
        <taxon>Eukaryota</taxon>
        <taxon>Metazoa</taxon>
        <taxon>Ecdysozoa</taxon>
        <taxon>Arthropoda</taxon>
        <taxon>Hexapoda</taxon>
        <taxon>Insecta</taxon>
        <taxon>Pterygota</taxon>
        <taxon>Neoptera</taxon>
        <taxon>Endopterygota</taxon>
        <taxon>Coleoptera</taxon>
        <taxon>Polyphaga</taxon>
        <taxon>Cucujiformia</taxon>
        <taxon>Chrysomeloidea</taxon>
        <taxon>Chrysomelidae</taxon>
        <taxon>Bruchinae</taxon>
        <taxon>Bruchini</taxon>
        <taxon>Acanthoscelides</taxon>
    </lineage>
</organism>
<reference evidence="1" key="1">
    <citation type="submission" date="2022-03" db="EMBL/GenBank/DDBJ databases">
        <authorList>
            <person name="Sayadi A."/>
        </authorList>
    </citation>
    <scope>NUCLEOTIDE SEQUENCE</scope>
</reference>
<gene>
    <name evidence="1" type="ORF">ACAOBT_LOCUS16889</name>
</gene>
<dbReference type="EMBL" id="CAKOFQ010006986">
    <property type="protein sequence ID" value="CAH1985805.1"/>
    <property type="molecule type" value="Genomic_DNA"/>
</dbReference>
<protein>
    <submittedName>
        <fullName evidence="1">Uncharacterized protein</fullName>
    </submittedName>
</protein>
<dbReference type="AlphaFoldDB" id="A0A9P0PJ36"/>